<evidence type="ECO:0000313" key="10">
    <source>
        <dbReference type="EMBL" id="PIS05762.1"/>
    </source>
</evidence>
<dbReference type="InterPro" id="IPR017871">
    <property type="entry name" value="ABC_transporter-like_CS"/>
</dbReference>
<evidence type="ECO:0000256" key="6">
    <source>
        <dbReference type="ARBA" id="ARBA00023136"/>
    </source>
</evidence>
<keyword evidence="5 7" id="KW-1133">Transmembrane helix</keyword>
<evidence type="ECO:0000259" key="9">
    <source>
        <dbReference type="PROSITE" id="PS50929"/>
    </source>
</evidence>
<evidence type="ECO:0000313" key="11">
    <source>
        <dbReference type="Proteomes" id="UP000229056"/>
    </source>
</evidence>
<dbReference type="PROSITE" id="PS50893">
    <property type="entry name" value="ABC_TRANSPORTER_2"/>
    <property type="match status" value="1"/>
</dbReference>
<keyword evidence="3" id="KW-0547">Nucleotide-binding</keyword>
<feature type="domain" description="ABC transmembrane type-1" evidence="9">
    <location>
        <begin position="24"/>
        <end position="310"/>
    </location>
</feature>
<dbReference type="InterPro" id="IPR039421">
    <property type="entry name" value="Type_1_exporter"/>
</dbReference>
<evidence type="ECO:0000256" key="4">
    <source>
        <dbReference type="ARBA" id="ARBA00022840"/>
    </source>
</evidence>
<feature type="transmembrane region" description="Helical" evidence="7">
    <location>
        <begin position="281"/>
        <end position="299"/>
    </location>
</feature>
<protein>
    <submittedName>
        <fullName evidence="10">ABC transporter ATP-binding protein</fullName>
    </submittedName>
</protein>
<dbReference type="CDD" id="cd07346">
    <property type="entry name" value="ABC_6TM_exporters"/>
    <property type="match status" value="1"/>
</dbReference>
<evidence type="ECO:0000256" key="7">
    <source>
        <dbReference type="SAM" id="Phobius"/>
    </source>
</evidence>
<feature type="transmembrane region" description="Helical" evidence="7">
    <location>
        <begin position="256"/>
        <end position="275"/>
    </location>
</feature>
<evidence type="ECO:0000256" key="3">
    <source>
        <dbReference type="ARBA" id="ARBA00022741"/>
    </source>
</evidence>
<dbReference type="GO" id="GO:0016887">
    <property type="term" value="F:ATP hydrolysis activity"/>
    <property type="evidence" value="ECO:0007669"/>
    <property type="project" value="InterPro"/>
</dbReference>
<feature type="transmembrane region" description="Helical" evidence="7">
    <location>
        <begin position="64"/>
        <end position="85"/>
    </location>
</feature>
<organism evidence="10 11">
    <name type="scientific">Candidatus Buchananbacteria bacterium CG10_big_fil_rev_8_21_14_0_10_33_19</name>
    <dbReference type="NCBI Taxonomy" id="1974525"/>
    <lineage>
        <taxon>Bacteria</taxon>
        <taxon>Candidatus Buchananiibacteriota</taxon>
    </lineage>
</organism>
<evidence type="ECO:0000256" key="2">
    <source>
        <dbReference type="ARBA" id="ARBA00022692"/>
    </source>
</evidence>
<reference evidence="11" key="1">
    <citation type="submission" date="2017-09" db="EMBL/GenBank/DDBJ databases">
        <title>Depth-based differentiation of microbial function through sediment-hosted aquifers and enrichment of novel symbionts in the deep terrestrial subsurface.</title>
        <authorList>
            <person name="Probst A.J."/>
            <person name="Ladd B."/>
            <person name="Jarett J.K."/>
            <person name="Geller-Mcgrath D.E."/>
            <person name="Sieber C.M.K."/>
            <person name="Emerson J.B."/>
            <person name="Anantharaman K."/>
            <person name="Thomas B.C."/>
            <person name="Malmstrom R."/>
            <person name="Stieglmeier M."/>
            <person name="Klingl A."/>
            <person name="Woyke T."/>
            <person name="Ryan C.M."/>
            <person name="Banfield J.F."/>
        </authorList>
    </citation>
    <scope>NUCLEOTIDE SEQUENCE [LARGE SCALE GENOMIC DNA]</scope>
</reference>
<dbReference type="InterPro" id="IPR027417">
    <property type="entry name" value="P-loop_NTPase"/>
</dbReference>
<dbReference type="PANTHER" id="PTHR43394">
    <property type="entry name" value="ATP-DEPENDENT PERMEASE MDL1, MITOCHONDRIAL"/>
    <property type="match status" value="1"/>
</dbReference>
<dbReference type="Proteomes" id="UP000229056">
    <property type="component" value="Unassembled WGS sequence"/>
</dbReference>
<keyword evidence="2 7" id="KW-0812">Transmembrane</keyword>
<gene>
    <name evidence="10" type="ORF">COT80_03250</name>
</gene>
<dbReference type="SUPFAM" id="SSF52540">
    <property type="entry name" value="P-loop containing nucleoside triphosphate hydrolases"/>
    <property type="match status" value="1"/>
</dbReference>
<keyword evidence="6 7" id="KW-0472">Membrane</keyword>
<accession>A0A2H0W334</accession>
<evidence type="ECO:0000256" key="5">
    <source>
        <dbReference type="ARBA" id="ARBA00022989"/>
    </source>
</evidence>
<dbReference type="Pfam" id="PF00005">
    <property type="entry name" value="ABC_tran"/>
    <property type="match status" value="1"/>
</dbReference>
<dbReference type="InterPro" id="IPR003593">
    <property type="entry name" value="AAA+_ATPase"/>
</dbReference>
<dbReference type="Gene3D" id="1.20.1560.10">
    <property type="entry name" value="ABC transporter type 1, transmembrane domain"/>
    <property type="match status" value="1"/>
</dbReference>
<dbReference type="InterPro" id="IPR036640">
    <property type="entry name" value="ABC1_TM_sf"/>
</dbReference>
<evidence type="ECO:0000256" key="1">
    <source>
        <dbReference type="ARBA" id="ARBA00004651"/>
    </source>
</evidence>
<dbReference type="PROSITE" id="PS00211">
    <property type="entry name" value="ABC_TRANSPORTER_1"/>
    <property type="match status" value="1"/>
</dbReference>
<dbReference type="FunFam" id="3.40.50.300:FF:000218">
    <property type="entry name" value="Multidrug ABC transporter ATP-binding protein"/>
    <property type="match status" value="1"/>
</dbReference>
<feature type="transmembrane region" description="Helical" evidence="7">
    <location>
        <begin position="166"/>
        <end position="188"/>
    </location>
</feature>
<dbReference type="PROSITE" id="PS50929">
    <property type="entry name" value="ABC_TM1F"/>
    <property type="match status" value="1"/>
</dbReference>
<dbReference type="SMART" id="SM00382">
    <property type="entry name" value="AAA"/>
    <property type="match status" value="1"/>
</dbReference>
<dbReference type="SUPFAM" id="SSF90123">
    <property type="entry name" value="ABC transporter transmembrane region"/>
    <property type="match status" value="1"/>
</dbReference>
<feature type="transmembrane region" description="Helical" evidence="7">
    <location>
        <begin position="143"/>
        <end position="160"/>
    </location>
</feature>
<dbReference type="EMBL" id="PEZY01000012">
    <property type="protein sequence ID" value="PIS05762.1"/>
    <property type="molecule type" value="Genomic_DNA"/>
</dbReference>
<dbReference type="Pfam" id="PF00664">
    <property type="entry name" value="ABC_membrane"/>
    <property type="match status" value="1"/>
</dbReference>
<evidence type="ECO:0000259" key="8">
    <source>
        <dbReference type="PROSITE" id="PS50893"/>
    </source>
</evidence>
<sequence length="586" mass="67321">MKNNTKKTLKIYWHYAWKYKVSVFVIIASIVVASLIGIIIPLYFKQFFNLLTSDQDKALIVTELINVLFIIAALELVAWIFWRFVSFLNPHFQLKVIRDLSVMCFAYLHKHSFSYFNNNFGGSLVKKVKWFTNAFESIVNETIWQLIPLVINILAIFFVLSRINLLMGLGILIWVFVFLSVNWIFIIFKLKYDIQRSEAETTITGLLSDTITNNSNVKLLNGYTREIENYSQAADKLKLIRGLSWRFSNIFDSIQGFLMIALEMVIFYIAIKLWFKDVITIGDFVLIQAYLLNIFMRLWDFGNVIRRIYSNLADAEEMTEVLNTDHEVKDIKTAKNLVVNKGKIEFKDVIFNYNETRSIFKKFNLIIKAGERLAVIGSSGAGKTTIVKLILRMHNLDGGKILIDNQDISKVNQESLWHNVSLVPQDPILFHRTLMENIRYGKPEATDDEVYQAAKAANCHNFIQDTAEGYDTYVGERGIKLSGGERQRIAIARAILRNAPILILDEATSSLDSKSEKLIQDALDYLMKNKTVIVVAHRLSTIRKMDRIVVIIKGAVVEEGSHKQLIKKADSVYKKHWELQAGGFIK</sequence>
<dbReference type="GO" id="GO:0005524">
    <property type="term" value="F:ATP binding"/>
    <property type="evidence" value="ECO:0007669"/>
    <property type="project" value="UniProtKB-KW"/>
</dbReference>
<dbReference type="GO" id="GO:0015421">
    <property type="term" value="F:ABC-type oligopeptide transporter activity"/>
    <property type="evidence" value="ECO:0007669"/>
    <property type="project" value="TreeGrafter"/>
</dbReference>
<dbReference type="Gene3D" id="3.40.50.300">
    <property type="entry name" value="P-loop containing nucleotide triphosphate hydrolases"/>
    <property type="match status" value="1"/>
</dbReference>
<feature type="transmembrane region" description="Helical" evidence="7">
    <location>
        <begin position="21"/>
        <end position="44"/>
    </location>
</feature>
<feature type="domain" description="ABC transporter" evidence="8">
    <location>
        <begin position="344"/>
        <end position="578"/>
    </location>
</feature>
<dbReference type="InterPro" id="IPR011527">
    <property type="entry name" value="ABC1_TM_dom"/>
</dbReference>
<keyword evidence="4 10" id="KW-0067">ATP-binding</keyword>
<name>A0A2H0W334_9BACT</name>
<comment type="caution">
    <text evidence="10">The sequence shown here is derived from an EMBL/GenBank/DDBJ whole genome shotgun (WGS) entry which is preliminary data.</text>
</comment>
<comment type="subcellular location">
    <subcellularLocation>
        <location evidence="1">Cell membrane</location>
        <topology evidence="1">Multi-pass membrane protein</topology>
    </subcellularLocation>
</comment>
<dbReference type="InterPro" id="IPR003439">
    <property type="entry name" value="ABC_transporter-like_ATP-bd"/>
</dbReference>
<proteinExistence type="predicted"/>
<dbReference type="GO" id="GO:0005886">
    <property type="term" value="C:plasma membrane"/>
    <property type="evidence" value="ECO:0007669"/>
    <property type="project" value="UniProtKB-SubCell"/>
</dbReference>
<dbReference type="PANTHER" id="PTHR43394:SF1">
    <property type="entry name" value="ATP-BINDING CASSETTE SUB-FAMILY B MEMBER 10, MITOCHONDRIAL"/>
    <property type="match status" value="1"/>
</dbReference>
<dbReference type="AlphaFoldDB" id="A0A2H0W334"/>